<dbReference type="EMBL" id="BFBB01000002">
    <property type="protein sequence ID" value="GBF48851.1"/>
    <property type="molecule type" value="Genomic_DNA"/>
</dbReference>
<reference evidence="2 3" key="1">
    <citation type="submission" date="2018-02" db="EMBL/GenBank/DDBJ databases">
        <title>Novel Leptospira species isolated from soil and water in Japan.</title>
        <authorList>
            <person name="Nakao R."/>
            <person name="Masuzawa T."/>
        </authorList>
    </citation>
    <scope>NUCLEOTIDE SEQUENCE [LARGE SCALE GENOMIC DNA]</scope>
    <source>
        <strain evidence="2 3">YH101</strain>
    </source>
</reference>
<evidence type="ECO:0000259" key="1">
    <source>
        <dbReference type="Pfam" id="PF00535"/>
    </source>
</evidence>
<keyword evidence="2" id="KW-0808">Transferase</keyword>
<protein>
    <submittedName>
        <fullName evidence="2">Glycosyl transferase family 2</fullName>
    </submittedName>
</protein>
<dbReference type="SUPFAM" id="SSF53448">
    <property type="entry name" value="Nucleotide-diphospho-sugar transferases"/>
    <property type="match status" value="1"/>
</dbReference>
<keyword evidence="3" id="KW-1185">Reference proteome</keyword>
<dbReference type="InterPro" id="IPR001173">
    <property type="entry name" value="Glyco_trans_2-like"/>
</dbReference>
<dbReference type="Proteomes" id="UP000245133">
    <property type="component" value="Unassembled WGS sequence"/>
</dbReference>
<proteinExistence type="predicted"/>
<comment type="caution">
    <text evidence="2">The sequence shown here is derived from an EMBL/GenBank/DDBJ whole genome shotgun (WGS) entry which is preliminary data.</text>
</comment>
<feature type="domain" description="Glycosyltransferase 2-like" evidence="1">
    <location>
        <begin position="33"/>
        <end position="161"/>
    </location>
</feature>
<dbReference type="AlphaFoldDB" id="A0A2P2DW38"/>
<dbReference type="InterPro" id="IPR029044">
    <property type="entry name" value="Nucleotide-diphossugar_trans"/>
</dbReference>
<name>A0A2P2DW38_9LEPT</name>
<evidence type="ECO:0000313" key="3">
    <source>
        <dbReference type="Proteomes" id="UP000245133"/>
    </source>
</evidence>
<dbReference type="PANTHER" id="PTHR43179:SF7">
    <property type="entry name" value="RHAMNOSYLTRANSFERASE WBBL"/>
    <property type="match status" value="1"/>
</dbReference>
<gene>
    <name evidence="2" type="ORF">LPTSP4_03510</name>
</gene>
<dbReference type="Gene3D" id="3.90.550.10">
    <property type="entry name" value="Spore Coat Polysaccharide Biosynthesis Protein SpsA, Chain A"/>
    <property type="match status" value="1"/>
</dbReference>
<sequence length="282" mass="32925">MKYEFEDNLSRISSLDKFTKFEYTNNSRLEGLSVVILNLDKPEFILPLVQILVESKKHFRENKLELEILIGDTGSKDPYVLEMYKNAEIKVINGLKYQFSKNNNEVAFAHSKCKWILFMNNDIIFENSRLLFDLYNYAKDSENLGIVGHVLLFQNQSIQHRGIEFLRINHGRDFLPYHIDGGKKEVVCPKEKDFPATTGAFLMIESNLFKMVNGFNERYEKEAQDIDLCLKIKRMGYDIKVLNLAKVYHFENGTRVKGEESTFDRALFVRLWSSFIESSISQ</sequence>
<dbReference type="OrthoDB" id="9800276at2"/>
<organism evidence="2 3">
    <name type="scientific">Leptospira ryugenii</name>
    <dbReference type="NCBI Taxonomy" id="1917863"/>
    <lineage>
        <taxon>Bacteria</taxon>
        <taxon>Pseudomonadati</taxon>
        <taxon>Spirochaetota</taxon>
        <taxon>Spirochaetia</taxon>
        <taxon>Leptospirales</taxon>
        <taxon>Leptospiraceae</taxon>
        <taxon>Leptospira</taxon>
    </lineage>
</organism>
<dbReference type="RefSeq" id="WP_108973093.1">
    <property type="nucleotide sequence ID" value="NZ_BFBB01000002.1"/>
</dbReference>
<accession>A0A2P2DW38</accession>
<dbReference type="PANTHER" id="PTHR43179">
    <property type="entry name" value="RHAMNOSYLTRANSFERASE WBBL"/>
    <property type="match status" value="1"/>
</dbReference>
<evidence type="ECO:0000313" key="2">
    <source>
        <dbReference type="EMBL" id="GBF48851.1"/>
    </source>
</evidence>
<dbReference type="GO" id="GO:0016740">
    <property type="term" value="F:transferase activity"/>
    <property type="evidence" value="ECO:0007669"/>
    <property type="project" value="UniProtKB-KW"/>
</dbReference>
<dbReference type="Pfam" id="PF00535">
    <property type="entry name" value="Glycos_transf_2"/>
    <property type="match status" value="1"/>
</dbReference>